<name>A0A417YWP8_9BACI</name>
<feature type="transmembrane region" description="Helical" evidence="1">
    <location>
        <begin position="32"/>
        <end position="54"/>
    </location>
</feature>
<dbReference type="GO" id="GO:0005886">
    <property type="term" value="C:plasma membrane"/>
    <property type="evidence" value="ECO:0007669"/>
    <property type="project" value="TreeGrafter"/>
</dbReference>
<keyword evidence="1" id="KW-0472">Membrane</keyword>
<dbReference type="PANTHER" id="PTHR34821:SF3">
    <property type="entry name" value="MEMBRANE PROTEIN"/>
    <property type="match status" value="1"/>
</dbReference>
<dbReference type="InterPro" id="IPR006750">
    <property type="entry name" value="YdcZ"/>
</dbReference>
<feature type="transmembrane region" description="Helical" evidence="1">
    <location>
        <begin position="92"/>
        <end position="115"/>
    </location>
</feature>
<keyword evidence="3" id="KW-1185">Reference proteome</keyword>
<feature type="transmembrane region" description="Helical" evidence="1">
    <location>
        <begin position="127"/>
        <end position="145"/>
    </location>
</feature>
<keyword evidence="1" id="KW-1133">Transmembrane helix</keyword>
<dbReference type="PANTHER" id="PTHR34821">
    <property type="entry name" value="INNER MEMBRANE PROTEIN YDCZ"/>
    <property type="match status" value="1"/>
</dbReference>
<organism evidence="2 3">
    <name type="scientific">Neobacillus notoginsengisoli</name>
    <dbReference type="NCBI Taxonomy" id="1578198"/>
    <lineage>
        <taxon>Bacteria</taxon>
        <taxon>Bacillati</taxon>
        <taxon>Bacillota</taxon>
        <taxon>Bacilli</taxon>
        <taxon>Bacillales</taxon>
        <taxon>Bacillaceae</taxon>
        <taxon>Neobacillus</taxon>
    </lineage>
</organism>
<dbReference type="AlphaFoldDB" id="A0A417YWP8"/>
<dbReference type="EMBL" id="QWEG01000003">
    <property type="protein sequence ID" value="RHW42013.1"/>
    <property type="molecule type" value="Genomic_DNA"/>
</dbReference>
<dbReference type="OrthoDB" id="2382207at2"/>
<sequence length="154" mass="16470">MITGIFMAVLCGALVSIQNIFNSKVSDRAGTISTTALVLCLGFLASFALGLLFEGKDMFELPAMQTWYYFSGMIGVGVVVCIVQAINRLGPTFAISIVMVSQLVLALVWDSMGWMGLEKVPFTSKHLIGVLVIVAGILVFKFGGLSGKESPKRA</sequence>
<evidence type="ECO:0000256" key="1">
    <source>
        <dbReference type="SAM" id="Phobius"/>
    </source>
</evidence>
<evidence type="ECO:0000313" key="2">
    <source>
        <dbReference type="EMBL" id="RHW42013.1"/>
    </source>
</evidence>
<accession>A0A417YWP8</accession>
<gene>
    <name evidence="2" type="ORF">D1B31_05050</name>
</gene>
<proteinExistence type="predicted"/>
<dbReference type="Pfam" id="PF04657">
    <property type="entry name" value="DMT_YdcZ"/>
    <property type="match status" value="1"/>
</dbReference>
<dbReference type="Proteomes" id="UP000284416">
    <property type="component" value="Unassembled WGS sequence"/>
</dbReference>
<comment type="caution">
    <text evidence="2">The sequence shown here is derived from an EMBL/GenBank/DDBJ whole genome shotgun (WGS) entry which is preliminary data.</text>
</comment>
<protein>
    <submittedName>
        <fullName evidence="2">DMT family transporter</fullName>
    </submittedName>
</protein>
<keyword evidence="1" id="KW-0812">Transmembrane</keyword>
<evidence type="ECO:0000313" key="3">
    <source>
        <dbReference type="Proteomes" id="UP000284416"/>
    </source>
</evidence>
<reference evidence="2 3" key="1">
    <citation type="journal article" date="2017" name="Int. J. Syst. Evol. Microbiol.">
        <title>Bacillus notoginsengisoli sp. nov., a novel bacterium isolated from the rhizosphere of Panax notoginseng.</title>
        <authorList>
            <person name="Zhang M.Y."/>
            <person name="Cheng J."/>
            <person name="Cai Y."/>
            <person name="Zhang T.Y."/>
            <person name="Wu Y.Y."/>
            <person name="Manikprabhu D."/>
            <person name="Li W.J."/>
            <person name="Zhang Y.X."/>
        </authorList>
    </citation>
    <scope>NUCLEOTIDE SEQUENCE [LARGE SCALE GENOMIC DNA]</scope>
    <source>
        <strain evidence="2 3">JCM 30743</strain>
    </source>
</reference>
<feature type="transmembrane region" description="Helical" evidence="1">
    <location>
        <begin position="66"/>
        <end position="86"/>
    </location>
</feature>
<dbReference type="RefSeq" id="WP_118919668.1">
    <property type="nucleotide sequence ID" value="NZ_QWEG01000003.1"/>
</dbReference>